<dbReference type="AlphaFoldDB" id="A0A4U2MY27"/>
<sequence>MIIREGIEVTSVSLDGYELEVPEGFSEFLLRAGYWRIDEGVEVINREEILSKYDREVFVENGRLHTRMTYKGNKKKRDKSYECKGNSYEKTYDTR</sequence>
<dbReference type="EMBL" id="SZOM01000084">
    <property type="protein sequence ID" value="TKH16587.1"/>
    <property type="molecule type" value="Genomic_DNA"/>
</dbReference>
<reference evidence="1 2" key="1">
    <citation type="journal article" date="2019" name="Environ. Microbiol.">
        <title>An active ?-lactamase is a part of an orchestrated cell wall stress resistance network of Bacillus subtilis and related rhizosphere species.</title>
        <authorList>
            <person name="Bucher T."/>
            <person name="Keren-Paz A."/>
            <person name="Hausser J."/>
            <person name="Olender T."/>
            <person name="Cytryn E."/>
            <person name="Kolodkin-Gal I."/>
        </authorList>
    </citation>
    <scope>NUCLEOTIDE SEQUENCE [LARGE SCALE GENOMIC DNA]</scope>
    <source>
        <strain evidence="1 2">I71</strain>
    </source>
</reference>
<proteinExistence type="predicted"/>
<name>A0A4U2MY27_9BACI</name>
<protein>
    <submittedName>
        <fullName evidence="1">Uncharacterized protein</fullName>
    </submittedName>
</protein>
<evidence type="ECO:0000313" key="1">
    <source>
        <dbReference type="EMBL" id="TKH16587.1"/>
    </source>
</evidence>
<gene>
    <name evidence="1" type="ORF">FC694_12190</name>
</gene>
<dbReference type="RefSeq" id="WP_137051911.1">
    <property type="nucleotide sequence ID" value="NZ_SZOM01000084.1"/>
</dbReference>
<organism evidence="1 2">
    <name type="scientific">Bacillus wiedmannii</name>
    <dbReference type="NCBI Taxonomy" id="1890302"/>
    <lineage>
        <taxon>Bacteria</taxon>
        <taxon>Bacillati</taxon>
        <taxon>Bacillota</taxon>
        <taxon>Bacilli</taxon>
        <taxon>Bacillales</taxon>
        <taxon>Bacillaceae</taxon>
        <taxon>Bacillus</taxon>
        <taxon>Bacillus cereus group</taxon>
    </lineage>
</organism>
<comment type="caution">
    <text evidence="1">The sequence shown here is derived from an EMBL/GenBank/DDBJ whole genome shotgun (WGS) entry which is preliminary data.</text>
</comment>
<evidence type="ECO:0000313" key="2">
    <source>
        <dbReference type="Proteomes" id="UP000306037"/>
    </source>
</evidence>
<dbReference type="Proteomes" id="UP000306037">
    <property type="component" value="Unassembled WGS sequence"/>
</dbReference>
<accession>A0A4U2MY27</accession>